<protein>
    <submittedName>
        <fullName evidence="1">Uncharacterized protein</fullName>
    </submittedName>
</protein>
<feature type="non-terminal residue" evidence="1">
    <location>
        <position position="1"/>
    </location>
</feature>
<reference evidence="1" key="1">
    <citation type="journal article" date="2012" name="Nat. Genet.">
        <title>Whole-genome sequence of Schistosoma haematobium.</title>
        <authorList>
            <person name="Young N.D."/>
            <person name="Jex A.R."/>
            <person name="Li B."/>
            <person name="Liu S."/>
            <person name="Yang L."/>
            <person name="Xiong Z."/>
            <person name="Li Y."/>
            <person name="Cantacessi C."/>
            <person name="Hall R.S."/>
            <person name="Xu X."/>
            <person name="Chen F."/>
            <person name="Wu X."/>
            <person name="Zerlotini A."/>
            <person name="Oliveira G."/>
            <person name="Hofmann A."/>
            <person name="Zhang G."/>
            <person name="Fang X."/>
            <person name="Kang Y."/>
            <person name="Campbell B.E."/>
            <person name="Loukas A."/>
            <person name="Ranganathan S."/>
            <person name="Rollinson D."/>
            <person name="Rinaldi G."/>
            <person name="Brindley P.J."/>
            <person name="Yang H."/>
            <person name="Wang J."/>
            <person name="Wang J."/>
            <person name="Gasser R.B."/>
        </authorList>
    </citation>
    <scope>NUCLEOTIDE SEQUENCE [LARGE SCALE GENOMIC DNA]</scope>
</reference>
<gene>
    <name evidence="1" type="ORF">MS3_09555</name>
</gene>
<name>A0A095CE80_SCHHA</name>
<dbReference type="AlphaFoldDB" id="A0A095CE80"/>
<evidence type="ECO:0000313" key="1">
    <source>
        <dbReference type="EMBL" id="KGB41058.1"/>
    </source>
</evidence>
<sequence>FLIQVHFWASVSIMRIWNCSERFSWRSSKASNCSRVNDILV</sequence>
<proteinExistence type="predicted"/>
<feature type="non-terminal residue" evidence="1">
    <location>
        <position position="41"/>
    </location>
</feature>
<dbReference type="EMBL" id="KL251701">
    <property type="protein sequence ID" value="KGB41058.1"/>
    <property type="molecule type" value="Genomic_DNA"/>
</dbReference>
<organism evidence="1">
    <name type="scientific">Schistosoma haematobium</name>
    <name type="common">Blood fluke</name>
    <dbReference type="NCBI Taxonomy" id="6185"/>
    <lineage>
        <taxon>Eukaryota</taxon>
        <taxon>Metazoa</taxon>
        <taxon>Spiralia</taxon>
        <taxon>Lophotrochozoa</taxon>
        <taxon>Platyhelminthes</taxon>
        <taxon>Trematoda</taxon>
        <taxon>Digenea</taxon>
        <taxon>Strigeidida</taxon>
        <taxon>Schistosomatoidea</taxon>
        <taxon>Schistosomatidae</taxon>
        <taxon>Schistosoma</taxon>
    </lineage>
</organism>
<accession>A0A095CE80</accession>